<proteinExistence type="inferred from homology"/>
<gene>
    <name evidence="3 4" type="primary">smpB</name>
    <name evidence="4" type="ORF">CEM_367</name>
</gene>
<dbReference type="OrthoDB" id="9805462at2"/>
<keyword evidence="2 3" id="KW-0694">RNA-binding</keyword>
<dbReference type="NCBIfam" id="TIGR00086">
    <property type="entry name" value="smpB"/>
    <property type="match status" value="1"/>
</dbReference>
<dbReference type="GO" id="GO:0070929">
    <property type="term" value="P:trans-translation"/>
    <property type="evidence" value="ECO:0007669"/>
    <property type="project" value="UniProtKB-UniRule"/>
</dbReference>
<dbReference type="GO" id="GO:0003723">
    <property type="term" value="F:RNA binding"/>
    <property type="evidence" value="ECO:0007669"/>
    <property type="project" value="UniProtKB-UniRule"/>
</dbReference>
<accession>A0A078KBS4</accession>
<dbReference type="GO" id="GO:0005829">
    <property type="term" value="C:cytosol"/>
    <property type="evidence" value="ECO:0007669"/>
    <property type="project" value="TreeGrafter"/>
</dbReference>
<evidence type="ECO:0000313" key="4">
    <source>
        <dbReference type="EMBL" id="CDZ16606.1"/>
    </source>
</evidence>
<dbReference type="Gene3D" id="2.40.280.10">
    <property type="match status" value="1"/>
</dbReference>
<dbReference type="STRING" id="1495769.CEM_367"/>
<evidence type="ECO:0000256" key="3">
    <source>
        <dbReference type="HAMAP-Rule" id="MF_00023"/>
    </source>
</evidence>
<dbReference type="CDD" id="cd09294">
    <property type="entry name" value="SmpB"/>
    <property type="match status" value="1"/>
</dbReference>
<evidence type="ECO:0000313" key="5">
    <source>
        <dbReference type="Proteomes" id="UP000032420"/>
    </source>
</evidence>
<dbReference type="HOGENOM" id="CLU_108953_3_0_6"/>
<dbReference type="PROSITE" id="PS01317">
    <property type="entry name" value="SSRP"/>
    <property type="match status" value="1"/>
</dbReference>
<dbReference type="AlphaFoldDB" id="A0A078KBS4"/>
<evidence type="ECO:0000256" key="2">
    <source>
        <dbReference type="ARBA" id="ARBA00022884"/>
    </source>
</evidence>
<organism evidence="4 5">
    <name type="scientific">Candidatus Johnevansia muelleri</name>
    <dbReference type="NCBI Taxonomy" id="1495769"/>
    <lineage>
        <taxon>Bacteria</taxon>
        <taxon>Pseudomonadati</taxon>
        <taxon>Pseudomonadota</taxon>
        <taxon>Gammaproteobacteria</taxon>
        <taxon>Candidatus Johnevansiales</taxon>
        <taxon>Candidatus Johnevansiaceae</taxon>
        <taxon>Candidatus Johnevansia</taxon>
    </lineage>
</organism>
<dbReference type="KEGG" id="eme:CEM_367"/>
<dbReference type="InterPro" id="IPR000037">
    <property type="entry name" value="SsrA-bd_prot"/>
</dbReference>
<protein>
    <recommendedName>
        <fullName evidence="3">SsrA-binding protein</fullName>
    </recommendedName>
    <alternativeName>
        <fullName evidence="3">Small protein B</fullName>
    </alternativeName>
</protein>
<dbReference type="PANTHER" id="PTHR30308">
    <property type="entry name" value="TMRNA-BINDING COMPONENT OF TRANS-TRANSLATION TAGGING COMPLEX"/>
    <property type="match status" value="1"/>
</dbReference>
<reference evidence="5" key="1">
    <citation type="submission" date="2014-07" db="EMBL/GenBank/DDBJ databases">
        <authorList>
            <person name="Santos-Garcia D."/>
        </authorList>
    </citation>
    <scope>NUCLEOTIDE SEQUENCE [LARGE SCALE GENOMIC DNA]</scope>
</reference>
<evidence type="ECO:0000256" key="1">
    <source>
        <dbReference type="ARBA" id="ARBA00022490"/>
    </source>
</evidence>
<dbReference type="PATRIC" id="fig|1495769.3.peg.327"/>
<keyword evidence="5" id="KW-1185">Reference proteome</keyword>
<dbReference type="InterPro" id="IPR023620">
    <property type="entry name" value="SmpB"/>
</dbReference>
<dbReference type="Proteomes" id="UP000032420">
    <property type="component" value="Chromosome I"/>
</dbReference>
<dbReference type="GO" id="GO:0070930">
    <property type="term" value="P:trans-translation-dependent protein tagging"/>
    <property type="evidence" value="ECO:0007669"/>
    <property type="project" value="TreeGrafter"/>
</dbReference>
<comment type="function">
    <text evidence="3">Required for rescue of stalled ribosomes mediated by trans-translation. Binds to transfer-messenger RNA (tmRNA), required for stable association of tmRNA with ribosomes. tmRNA and SmpB together mimic tRNA shape, replacing the anticodon stem-loop with SmpB. tmRNA is encoded by the ssrA gene; the 2 termini fold to resemble tRNA(Ala) and it encodes a 'tag peptide', a short internal open reading frame. During trans-translation Ala-aminoacylated tmRNA acts like a tRNA, entering the A-site of stalled ribosomes, displacing the stalled mRNA. The ribosome then switches to translate the ORF on the tmRNA; the nascent peptide is terminated with the 'tag peptide' encoded by the tmRNA and targeted for degradation. The ribosome is freed to recommence translation, which seems to be the essential function of trans-translation.</text>
</comment>
<comment type="subcellular location">
    <subcellularLocation>
        <location evidence="3">Cytoplasm</location>
    </subcellularLocation>
    <text evidence="3">The tmRNA-SmpB complex associates with stalled 70S ribosomes.</text>
</comment>
<dbReference type="HAMAP" id="MF_00023">
    <property type="entry name" value="SmpB"/>
    <property type="match status" value="1"/>
</dbReference>
<dbReference type="Pfam" id="PF01668">
    <property type="entry name" value="SmpB"/>
    <property type="match status" value="1"/>
</dbReference>
<dbReference type="PANTHER" id="PTHR30308:SF2">
    <property type="entry name" value="SSRA-BINDING PROTEIN"/>
    <property type="match status" value="1"/>
</dbReference>
<dbReference type="SUPFAM" id="SSF74982">
    <property type="entry name" value="Small protein B (SmpB)"/>
    <property type="match status" value="1"/>
</dbReference>
<dbReference type="NCBIfam" id="NF003843">
    <property type="entry name" value="PRK05422.1"/>
    <property type="match status" value="1"/>
</dbReference>
<comment type="similarity">
    <text evidence="3">Belongs to the SmpB family.</text>
</comment>
<name>A0A078KBS4_9GAMM</name>
<dbReference type="EMBL" id="LM655252">
    <property type="protein sequence ID" value="CDZ16606.1"/>
    <property type="molecule type" value="Genomic_DNA"/>
</dbReference>
<sequence length="144" mass="17068">MNINLINKTIILQNKKALNEYYIENIFEAGLLLTGWELKSLRAGKLQITNTYIIIKNKEAWLLGVNICPINTIYKYDLIKSNRIRKLLLHKKEIKTIHVMIKNKNYTCIPIKFYWKNNLVKCEIAIAKGKKIYDKRIIEKKKIF</sequence>
<keyword evidence="1 3" id="KW-0963">Cytoplasm</keyword>
<dbReference type="InterPro" id="IPR020081">
    <property type="entry name" value="SsrA-bd_prot_CS"/>
</dbReference>